<keyword evidence="4" id="KW-1185">Reference proteome</keyword>
<protein>
    <submittedName>
        <fullName evidence="3">Membrane protease YdiL (CAAX protease family)</fullName>
    </submittedName>
</protein>
<keyword evidence="1" id="KW-0472">Membrane</keyword>
<accession>A0A841AAS7</accession>
<feature type="domain" description="CAAX prenyl protease 2/Lysostaphin resistance protein A-like" evidence="2">
    <location>
        <begin position="165"/>
        <end position="255"/>
    </location>
</feature>
<feature type="transmembrane region" description="Helical" evidence="1">
    <location>
        <begin position="241"/>
        <end position="261"/>
    </location>
</feature>
<proteinExistence type="predicted"/>
<keyword evidence="3" id="KW-0378">Hydrolase</keyword>
<dbReference type="GO" id="GO:0080120">
    <property type="term" value="P:CAAX-box protein maturation"/>
    <property type="evidence" value="ECO:0007669"/>
    <property type="project" value="UniProtKB-ARBA"/>
</dbReference>
<name>A0A841AAS7_9MICO</name>
<feature type="transmembrane region" description="Helical" evidence="1">
    <location>
        <begin position="63"/>
        <end position="82"/>
    </location>
</feature>
<feature type="transmembrane region" description="Helical" evidence="1">
    <location>
        <begin position="29"/>
        <end position="56"/>
    </location>
</feature>
<dbReference type="InterPro" id="IPR003675">
    <property type="entry name" value="Rce1/LyrA-like_dom"/>
</dbReference>
<evidence type="ECO:0000313" key="4">
    <source>
        <dbReference type="Proteomes" id="UP000588158"/>
    </source>
</evidence>
<feature type="transmembrane region" description="Helical" evidence="1">
    <location>
        <begin position="88"/>
        <end position="109"/>
    </location>
</feature>
<dbReference type="GO" id="GO:0004175">
    <property type="term" value="F:endopeptidase activity"/>
    <property type="evidence" value="ECO:0007669"/>
    <property type="project" value="UniProtKB-ARBA"/>
</dbReference>
<feature type="transmembrane region" description="Helical" evidence="1">
    <location>
        <begin position="202"/>
        <end position="221"/>
    </location>
</feature>
<feature type="transmembrane region" description="Helical" evidence="1">
    <location>
        <begin position="130"/>
        <end position="148"/>
    </location>
</feature>
<keyword evidence="3" id="KW-0645">Protease</keyword>
<dbReference type="EMBL" id="JACHLZ010000001">
    <property type="protein sequence ID" value="MBB5832309.1"/>
    <property type="molecule type" value="Genomic_DNA"/>
</dbReference>
<dbReference type="RefSeq" id="WP_184325657.1">
    <property type="nucleotide sequence ID" value="NZ_JACHLZ010000001.1"/>
</dbReference>
<comment type="caution">
    <text evidence="3">The sequence shown here is derived from an EMBL/GenBank/DDBJ whole genome shotgun (WGS) entry which is preliminary data.</text>
</comment>
<keyword evidence="1" id="KW-1133">Transmembrane helix</keyword>
<dbReference type="Pfam" id="PF02517">
    <property type="entry name" value="Rce1-like"/>
    <property type="match status" value="1"/>
</dbReference>
<evidence type="ECO:0000313" key="3">
    <source>
        <dbReference type="EMBL" id="MBB5832309.1"/>
    </source>
</evidence>
<organism evidence="3 4">
    <name type="scientific">Brachybacterium aquaticum</name>
    <dbReference type="NCBI Taxonomy" id="1432564"/>
    <lineage>
        <taxon>Bacteria</taxon>
        <taxon>Bacillati</taxon>
        <taxon>Actinomycetota</taxon>
        <taxon>Actinomycetes</taxon>
        <taxon>Micrococcales</taxon>
        <taxon>Dermabacteraceae</taxon>
        <taxon>Brachybacterium</taxon>
    </lineage>
</organism>
<feature type="transmembrane region" description="Helical" evidence="1">
    <location>
        <begin position="168"/>
        <end position="190"/>
    </location>
</feature>
<gene>
    <name evidence="3" type="ORF">HNR70_002122</name>
</gene>
<dbReference type="Proteomes" id="UP000588158">
    <property type="component" value="Unassembled WGS sequence"/>
</dbReference>
<keyword evidence="1" id="KW-0812">Transmembrane</keyword>
<evidence type="ECO:0000259" key="2">
    <source>
        <dbReference type="Pfam" id="PF02517"/>
    </source>
</evidence>
<evidence type="ECO:0000256" key="1">
    <source>
        <dbReference type="SAM" id="Phobius"/>
    </source>
</evidence>
<dbReference type="AlphaFoldDB" id="A0A841AAS7"/>
<sequence>MTSPDLDAEAPPATPRLALLPAAGVSASALLLFGLQLGGWGHALLVLSLLGALALSRELAKDLALIGIGITIVSTTSVVASVEWDRFLTIGTVLIAAVTVPLLLDRLVLRRRAIRFPLRTGEPWSRAERAYMVAVPFLGWLILPFYFITSGVYRNWPQISDGGELARFFVGVNFVGTWDELFFICTCFALLRRHFPVRIANLLQATIFVSFLWELGYQAWGPLLTFPFALLQGWLFSRTGSLLYVLIVHLLFDVVVFLAIVHAHNPGMIPIFLV</sequence>
<reference evidence="3 4" key="1">
    <citation type="submission" date="2020-08" db="EMBL/GenBank/DDBJ databases">
        <title>Sequencing the genomes of 1000 actinobacteria strains.</title>
        <authorList>
            <person name="Klenk H.-P."/>
        </authorList>
    </citation>
    <scope>NUCLEOTIDE SEQUENCE [LARGE SCALE GENOMIC DNA]</scope>
    <source>
        <strain evidence="3 4">DSM 28796</strain>
    </source>
</reference>
<dbReference type="GO" id="GO:0006508">
    <property type="term" value="P:proteolysis"/>
    <property type="evidence" value="ECO:0007669"/>
    <property type="project" value="UniProtKB-KW"/>
</dbReference>